<gene>
    <name evidence="2" type="ORF">J2Z30_001018</name>
</gene>
<proteinExistence type="predicted"/>
<dbReference type="Proteomes" id="UP000756710">
    <property type="component" value="Unassembled WGS sequence"/>
</dbReference>
<name>A0ABS4MK22_9ACTN</name>
<protein>
    <submittedName>
        <fullName evidence="2">Uncharacterized protein</fullName>
    </submittedName>
</protein>
<dbReference type="EMBL" id="JAGGLR010000002">
    <property type="protein sequence ID" value="MBP2060020.1"/>
    <property type="molecule type" value="Genomic_DNA"/>
</dbReference>
<feature type="region of interest" description="Disordered" evidence="1">
    <location>
        <begin position="1"/>
        <end position="32"/>
    </location>
</feature>
<evidence type="ECO:0000256" key="1">
    <source>
        <dbReference type="SAM" id="MobiDB-lite"/>
    </source>
</evidence>
<evidence type="ECO:0000313" key="2">
    <source>
        <dbReference type="EMBL" id="MBP2060020.1"/>
    </source>
</evidence>
<accession>A0ABS4MK22</accession>
<sequence length="32" mass="3422">MATIGFGAERDTGRPRRSALGVRRRPAPGQPS</sequence>
<keyword evidence="3" id="KW-1185">Reference proteome</keyword>
<comment type="caution">
    <text evidence="2">The sequence shown here is derived from an EMBL/GenBank/DDBJ whole genome shotgun (WGS) entry which is preliminary data.</text>
</comment>
<evidence type="ECO:0000313" key="3">
    <source>
        <dbReference type="Proteomes" id="UP000756710"/>
    </source>
</evidence>
<organism evidence="2 3">
    <name type="scientific">Streptomyces iranensis</name>
    <dbReference type="NCBI Taxonomy" id="576784"/>
    <lineage>
        <taxon>Bacteria</taxon>
        <taxon>Bacillati</taxon>
        <taxon>Actinomycetota</taxon>
        <taxon>Actinomycetes</taxon>
        <taxon>Kitasatosporales</taxon>
        <taxon>Streptomycetaceae</taxon>
        <taxon>Streptomyces</taxon>
        <taxon>Streptomyces violaceusniger group</taxon>
    </lineage>
</organism>
<reference evidence="2 3" key="1">
    <citation type="submission" date="2021-03" db="EMBL/GenBank/DDBJ databases">
        <title>Genomic Encyclopedia of Type Strains, Phase IV (KMG-IV): sequencing the most valuable type-strain genomes for metagenomic binning, comparative biology and taxonomic classification.</title>
        <authorList>
            <person name="Goeker M."/>
        </authorList>
    </citation>
    <scope>NUCLEOTIDE SEQUENCE [LARGE SCALE GENOMIC DNA]</scope>
    <source>
        <strain evidence="2 3">DSM 41954</strain>
    </source>
</reference>